<evidence type="ECO:0000313" key="2">
    <source>
        <dbReference type="Proteomes" id="UP000679848"/>
    </source>
</evidence>
<organism evidence="1 2">
    <name type="scientific">Pusillibacter faecalis</name>
    <dbReference type="NCBI Taxonomy" id="2714358"/>
    <lineage>
        <taxon>Bacteria</taxon>
        <taxon>Bacillati</taxon>
        <taxon>Bacillota</taxon>
        <taxon>Clostridia</taxon>
        <taxon>Eubacteriales</taxon>
        <taxon>Oscillospiraceae</taxon>
        <taxon>Pusillibacter</taxon>
    </lineage>
</organism>
<dbReference type="AlphaFoldDB" id="A0A810QFR6"/>
<dbReference type="EMBL" id="AP023420">
    <property type="protein sequence ID" value="BCK83363.1"/>
    <property type="molecule type" value="Genomic_DNA"/>
</dbReference>
<gene>
    <name evidence="1" type="ORF">MM59RIKEN_06820</name>
</gene>
<sequence length="132" mass="15360">MSGYVIKISHEKENRTIFESAIKSRRLLTGQHFLRGTTAKSGKADRVLYTIHQEKSLLEVCCRVCGQCLWTPCEKPARVPEDAERLQEGIIDLILVKSLSRFRRDAKETITTIRKEIKTNEYWCACETWRDQ</sequence>
<protein>
    <submittedName>
        <fullName evidence="1">Uncharacterized protein</fullName>
    </submittedName>
</protein>
<name>A0A810QFR6_9FIRM</name>
<accession>A0A810QFR6</accession>
<dbReference type="KEGG" id="pfaa:MM59RIKEN_06820"/>
<proteinExistence type="predicted"/>
<dbReference type="Proteomes" id="UP000679848">
    <property type="component" value="Chromosome"/>
</dbReference>
<keyword evidence="2" id="KW-1185">Reference proteome</keyword>
<reference evidence="1" key="1">
    <citation type="submission" date="2020-09" db="EMBL/GenBank/DDBJ databases">
        <title>New species isolated from human feces.</title>
        <authorList>
            <person name="Kitahara M."/>
            <person name="Shigeno Y."/>
            <person name="Shime M."/>
            <person name="Matsumoto Y."/>
            <person name="Nakamura S."/>
            <person name="Motooka D."/>
            <person name="Fukuoka S."/>
            <person name="Nishikawa H."/>
            <person name="Benno Y."/>
        </authorList>
    </citation>
    <scope>NUCLEOTIDE SEQUENCE</scope>
    <source>
        <strain evidence="1">MM59</strain>
    </source>
</reference>
<evidence type="ECO:0000313" key="1">
    <source>
        <dbReference type="EMBL" id="BCK83363.1"/>
    </source>
</evidence>